<dbReference type="Proteomes" id="UP000515163">
    <property type="component" value="Unplaced"/>
</dbReference>
<dbReference type="InParanoid" id="A0A6P8JBL7"/>
<evidence type="ECO:0000313" key="2">
    <source>
        <dbReference type="Proteomes" id="UP000515163"/>
    </source>
</evidence>
<dbReference type="OrthoDB" id="10298738at2759"/>
<feature type="signal peptide" evidence="1">
    <location>
        <begin position="1"/>
        <end position="31"/>
    </location>
</feature>
<keyword evidence="1" id="KW-0732">Signal</keyword>
<proteinExistence type="predicted"/>
<feature type="chain" id="PRO_5027996618" evidence="1">
    <location>
        <begin position="32"/>
        <end position="104"/>
    </location>
</feature>
<keyword evidence="2" id="KW-1185">Reference proteome</keyword>
<dbReference type="KEGG" id="aten:116308711"/>
<organism evidence="2 3">
    <name type="scientific">Actinia tenebrosa</name>
    <name type="common">Australian red waratah sea anemone</name>
    <dbReference type="NCBI Taxonomy" id="6105"/>
    <lineage>
        <taxon>Eukaryota</taxon>
        <taxon>Metazoa</taxon>
        <taxon>Cnidaria</taxon>
        <taxon>Anthozoa</taxon>
        <taxon>Hexacorallia</taxon>
        <taxon>Actiniaria</taxon>
        <taxon>Actiniidae</taxon>
        <taxon>Actinia</taxon>
    </lineage>
</organism>
<protein>
    <submittedName>
        <fullName evidence="3">Uncharacterized protein LOC116308711</fullName>
    </submittedName>
</protein>
<evidence type="ECO:0000256" key="1">
    <source>
        <dbReference type="SAM" id="SignalP"/>
    </source>
</evidence>
<accession>A0A6P8JBL7</accession>
<evidence type="ECO:0000313" key="3">
    <source>
        <dbReference type="RefSeq" id="XP_031575053.1"/>
    </source>
</evidence>
<name>A0A6P8JBL7_ACTTE</name>
<reference evidence="3" key="1">
    <citation type="submission" date="2025-08" db="UniProtKB">
        <authorList>
            <consortium name="RefSeq"/>
        </authorList>
    </citation>
    <scope>IDENTIFICATION</scope>
    <source>
        <tissue evidence="3">Tentacle</tissue>
    </source>
</reference>
<sequence>MTNLIAIKTMDLKTSLALLFVVVFCVLNATTSPVNQEGLRHAKDEKKDVMETKRQECHKLHQPCTLGDYSACSGTCNGKYMMCGGSQNADGSWKFACVLQVFIP</sequence>
<gene>
    <name evidence="3" type="primary">LOC116308711</name>
</gene>
<dbReference type="RefSeq" id="XP_031575053.1">
    <property type="nucleotide sequence ID" value="XM_031719193.1"/>
</dbReference>
<dbReference type="AlphaFoldDB" id="A0A6P8JBL7"/>
<dbReference type="GeneID" id="116308711"/>